<evidence type="ECO:0000313" key="2">
    <source>
        <dbReference type="Proteomes" id="UP000294003"/>
    </source>
</evidence>
<dbReference type="SUPFAM" id="SSF75005">
    <property type="entry name" value="Arabinanase/levansucrase/invertase"/>
    <property type="match status" value="1"/>
</dbReference>
<accession>A0ABY0GUP2</accession>
<gene>
    <name evidence="1" type="ORF">DL762_010353</name>
</gene>
<sequence>MSSFLAFPGLLINASKDLVHWNDVSNALSRVDQVPGLPGLPFLPKMTSGIYTPTLRFHEGTFYRTLTLSHSVYFSFPGFGPGAVWDNGGPTYICGAHMVAYFPEVMHVPMDLETGEIGEISRYRTLGSSGMLTSLRCQRKLVAAALAVLADGSYGNAPYFTNFPVGHERAFMSVTWEKDNFSRLHLRTWEHIGLTVIRWNDPGKVQGRSERPLGSSVPNLTGFDGDFALGCGQTVSGCRMGHSVFGFRVDVDWAESLKKERVEVGVSSLPRPAPALRPRRRNVPAISAAGRRACPGENGYLPRQNLRFCGIFQTPYRG</sequence>
<name>A0ABY0GUP2_9PEZI</name>
<dbReference type="Gene3D" id="2.115.10.20">
    <property type="entry name" value="Glycosyl hydrolase domain, family 43"/>
    <property type="match status" value="1"/>
</dbReference>
<evidence type="ECO:0000313" key="1">
    <source>
        <dbReference type="EMBL" id="RYO73723.1"/>
    </source>
</evidence>
<evidence type="ECO:0008006" key="3">
    <source>
        <dbReference type="Google" id="ProtNLM"/>
    </source>
</evidence>
<dbReference type="InterPro" id="IPR023296">
    <property type="entry name" value="Glyco_hydro_beta-prop_sf"/>
</dbReference>
<comment type="caution">
    <text evidence="1">The sequence shown here is derived from an EMBL/GenBank/DDBJ whole genome shotgun (WGS) entry which is preliminary data.</text>
</comment>
<organism evidence="1 2">
    <name type="scientific">Monosporascus cannonballus</name>
    <dbReference type="NCBI Taxonomy" id="155416"/>
    <lineage>
        <taxon>Eukaryota</taxon>
        <taxon>Fungi</taxon>
        <taxon>Dikarya</taxon>
        <taxon>Ascomycota</taxon>
        <taxon>Pezizomycotina</taxon>
        <taxon>Sordariomycetes</taxon>
        <taxon>Xylariomycetidae</taxon>
        <taxon>Xylariales</taxon>
        <taxon>Xylariales incertae sedis</taxon>
        <taxon>Monosporascus</taxon>
    </lineage>
</organism>
<protein>
    <recommendedName>
        <fullName evidence="3">Glycosyl hydrolase family 32 N-terminal domain-containing protein</fullName>
    </recommendedName>
</protein>
<dbReference type="Proteomes" id="UP000294003">
    <property type="component" value="Unassembled WGS sequence"/>
</dbReference>
<reference evidence="1 2" key="1">
    <citation type="submission" date="2018-06" db="EMBL/GenBank/DDBJ databases">
        <title>Complete Genomes of Monosporascus.</title>
        <authorList>
            <person name="Robinson A.J."/>
            <person name="Natvig D.O."/>
        </authorList>
    </citation>
    <scope>NUCLEOTIDE SEQUENCE [LARGE SCALE GENOMIC DNA]</scope>
    <source>
        <strain evidence="1 2">CBS 609.92</strain>
    </source>
</reference>
<keyword evidence="2" id="KW-1185">Reference proteome</keyword>
<proteinExistence type="predicted"/>
<dbReference type="EMBL" id="QJNS01000752">
    <property type="protein sequence ID" value="RYO73723.1"/>
    <property type="molecule type" value="Genomic_DNA"/>
</dbReference>